<comment type="caution">
    <text evidence="3">The sequence shown here is derived from an EMBL/GenBank/DDBJ whole genome shotgun (WGS) entry which is preliminary data.</text>
</comment>
<proteinExistence type="predicted"/>
<keyword evidence="1" id="KW-0547">Nucleotide-binding</keyword>
<evidence type="ECO:0000259" key="2">
    <source>
        <dbReference type="Pfam" id="PF01966"/>
    </source>
</evidence>
<evidence type="ECO:0000256" key="1">
    <source>
        <dbReference type="ARBA" id="ARBA00022741"/>
    </source>
</evidence>
<sequence length="203" mass="23301">MLGGKVEIEQALIDTPEFQQLKEVIENTLWHNNERVYDHALFVLKNLKQIIEEVPETVQVKLKEKTGERSRQELLSIATILHDISKTECIVTNENGTTSCPDHEETGAGKAVEILKRFGLSEAELDYISEIIRSHALTDAIFTPDNKISEEAHKELKNRFLNSIYIELMLLTFADAMSEYTVVSNPEEYALKMDFYRREVKSL</sequence>
<dbReference type="InterPro" id="IPR006674">
    <property type="entry name" value="HD_domain"/>
</dbReference>
<accession>A0A1F8GR85</accession>
<organism evidence="3 4">
    <name type="scientific">Candidatus Yanofskybacteria bacterium RIFCSPLOWO2_01_FULL_49_17</name>
    <dbReference type="NCBI Taxonomy" id="1802700"/>
    <lineage>
        <taxon>Bacteria</taxon>
        <taxon>Candidatus Yanofskyibacteriota</taxon>
    </lineage>
</organism>
<name>A0A1F8GR85_9BACT</name>
<protein>
    <recommendedName>
        <fullName evidence="2">HD domain-containing protein</fullName>
    </recommendedName>
</protein>
<gene>
    <name evidence="3" type="ORF">A2941_02870</name>
</gene>
<dbReference type="EMBL" id="MGKO01000005">
    <property type="protein sequence ID" value="OGN27924.1"/>
    <property type="molecule type" value="Genomic_DNA"/>
</dbReference>
<dbReference type="GO" id="GO:0000166">
    <property type="term" value="F:nucleotide binding"/>
    <property type="evidence" value="ECO:0007669"/>
    <property type="project" value="UniProtKB-KW"/>
</dbReference>
<feature type="domain" description="HD" evidence="2">
    <location>
        <begin position="36"/>
        <end position="175"/>
    </location>
</feature>
<dbReference type="SUPFAM" id="SSF109604">
    <property type="entry name" value="HD-domain/PDEase-like"/>
    <property type="match status" value="1"/>
</dbReference>
<evidence type="ECO:0000313" key="4">
    <source>
        <dbReference type="Proteomes" id="UP000178444"/>
    </source>
</evidence>
<reference evidence="3 4" key="1">
    <citation type="journal article" date="2016" name="Nat. Commun.">
        <title>Thousands of microbial genomes shed light on interconnected biogeochemical processes in an aquifer system.</title>
        <authorList>
            <person name="Anantharaman K."/>
            <person name="Brown C.T."/>
            <person name="Hug L.A."/>
            <person name="Sharon I."/>
            <person name="Castelle C.J."/>
            <person name="Probst A.J."/>
            <person name="Thomas B.C."/>
            <person name="Singh A."/>
            <person name="Wilkins M.J."/>
            <person name="Karaoz U."/>
            <person name="Brodie E.L."/>
            <person name="Williams K.H."/>
            <person name="Hubbard S.S."/>
            <person name="Banfield J.F."/>
        </authorList>
    </citation>
    <scope>NUCLEOTIDE SEQUENCE [LARGE SCALE GENOMIC DNA]</scope>
</reference>
<dbReference type="InterPro" id="IPR050124">
    <property type="entry name" value="tRNA_CCA-adding_enzyme"/>
</dbReference>
<evidence type="ECO:0000313" key="3">
    <source>
        <dbReference type="EMBL" id="OGN27924.1"/>
    </source>
</evidence>
<dbReference type="Pfam" id="PF01966">
    <property type="entry name" value="HD"/>
    <property type="match status" value="1"/>
</dbReference>
<dbReference type="Gene3D" id="1.10.3210.10">
    <property type="entry name" value="Hypothetical protein af1432"/>
    <property type="match status" value="1"/>
</dbReference>
<dbReference type="PANTHER" id="PTHR47545">
    <property type="entry name" value="MULTIFUNCTIONAL CCA PROTEIN"/>
    <property type="match status" value="1"/>
</dbReference>
<dbReference type="AlphaFoldDB" id="A0A1F8GR85"/>
<dbReference type="Proteomes" id="UP000178444">
    <property type="component" value="Unassembled WGS sequence"/>
</dbReference>